<sequence>MFYKRLLVLALPLTFVFPIHAETFSERMARIEQENVLAKTMSEEQVELIAYFGDCDRSFRFIPIT</sequence>
<dbReference type="AlphaFoldDB" id="A0A1C3JK03"/>
<feature type="signal peptide" evidence="1">
    <location>
        <begin position="1"/>
        <end position="21"/>
    </location>
</feature>
<keyword evidence="1" id="KW-0732">Signal</keyword>
<evidence type="ECO:0000313" key="3">
    <source>
        <dbReference type="Proteomes" id="UP000092819"/>
    </source>
</evidence>
<gene>
    <name evidence="2" type="ORF">VCE7224_04253</name>
</gene>
<protein>
    <submittedName>
        <fullName evidence="2">Uncharacterized protein</fullName>
    </submittedName>
</protein>
<evidence type="ECO:0000256" key="1">
    <source>
        <dbReference type="SAM" id="SignalP"/>
    </source>
</evidence>
<dbReference type="EMBL" id="FLQZ01000127">
    <property type="protein sequence ID" value="SBT15464.1"/>
    <property type="molecule type" value="Genomic_DNA"/>
</dbReference>
<proteinExistence type="predicted"/>
<name>A0A1C3JK03_9VIBR</name>
<reference evidence="3" key="1">
    <citation type="submission" date="2016-06" db="EMBL/GenBank/DDBJ databases">
        <authorList>
            <person name="Rodrigo-Torres L."/>
            <person name="Arahal D.R."/>
        </authorList>
    </citation>
    <scope>NUCLEOTIDE SEQUENCE [LARGE SCALE GENOMIC DNA]</scope>
    <source>
        <strain evidence="3">CECT 7224</strain>
    </source>
</reference>
<feature type="chain" id="PRO_5008676776" evidence="1">
    <location>
        <begin position="22"/>
        <end position="65"/>
    </location>
</feature>
<dbReference type="Proteomes" id="UP000092819">
    <property type="component" value="Unassembled WGS sequence"/>
</dbReference>
<accession>A0A1C3JK03</accession>
<keyword evidence="3" id="KW-1185">Reference proteome</keyword>
<dbReference type="RefSeq" id="WP_065677639.1">
    <property type="nucleotide sequence ID" value="NZ_AP025464.1"/>
</dbReference>
<evidence type="ECO:0000313" key="2">
    <source>
        <dbReference type="EMBL" id="SBT15464.1"/>
    </source>
</evidence>
<organism evidence="2 3">
    <name type="scientific">Vibrio celticus</name>
    <dbReference type="NCBI Taxonomy" id="446372"/>
    <lineage>
        <taxon>Bacteria</taxon>
        <taxon>Pseudomonadati</taxon>
        <taxon>Pseudomonadota</taxon>
        <taxon>Gammaproteobacteria</taxon>
        <taxon>Vibrionales</taxon>
        <taxon>Vibrionaceae</taxon>
        <taxon>Vibrio</taxon>
    </lineage>
</organism>